<comment type="caution">
    <text evidence="1">The sequence shown here is derived from an EMBL/GenBank/DDBJ whole genome shotgun (WGS) entry which is preliminary data.</text>
</comment>
<organism evidence="1 3">
    <name type="scientific">Bradyrhizobium elkanii</name>
    <dbReference type="NCBI Taxonomy" id="29448"/>
    <lineage>
        <taxon>Bacteria</taxon>
        <taxon>Pseudomonadati</taxon>
        <taxon>Pseudomonadota</taxon>
        <taxon>Alphaproteobacteria</taxon>
        <taxon>Hyphomicrobiales</taxon>
        <taxon>Nitrobacteraceae</taxon>
        <taxon>Bradyrhizobium</taxon>
    </lineage>
</organism>
<proteinExistence type="predicted"/>
<dbReference type="Proteomes" id="UP000673383">
    <property type="component" value="Unassembled WGS sequence"/>
</dbReference>
<evidence type="ECO:0000313" key="2">
    <source>
        <dbReference type="EMBL" id="MEY9314309.1"/>
    </source>
</evidence>
<dbReference type="Proteomes" id="UP001565471">
    <property type="component" value="Unassembled WGS sequence"/>
</dbReference>
<dbReference type="EMBL" id="JAFICZ010000001">
    <property type="protein sequence ID" value="MBP1290699.1"/>
    <property type="molecule type" value="Genomic_DNA"/>
</dbReference>
<name>A0A1E3EI59_BRAEL</name>
<reference evidence="1" key="1">
    <citation type="submission" date="2021-02" db="EMBL/GenBank/DDBJ databases">
        <title>Genomic Encyclopedia of Type Strains, Phase IV (KMG-V): Genome sequencing to study the core and pangenomes of soil and plant-associated prokaryotes.</title>
        <authorList>
            <person name="Whitman W."/>
        </authorList>
    </citation>
    <scope>NUCLEOTIDE SEQUENCE</scope>
    <source>
        <strain evidence="1">USDA 406</strain>
    </source>
</reference>
<dbReference type="AlphaFoldDB" id="A0A1E3EI59"/>
<dbReference type="RefSeq" id="WP_016840686.1">
    <property type="nucleotide sequence ID" value="NZ_BJNL01000003.1"/>
</dbReference>
<dbReference type="GeneID" id="92957323"/>
<dbReference type="EMBL" id="JBGBZA010000002">
    <property type="protein sequence ID" value="MEY9314309.1"/>
    <property type="molecule type" value="Genomic_DNA"/>
</dbReference>
<sequence length="64" mass="7152">MAEVVVIGAGLSGTLMAYELLPQLGRIRKMLSPQDARGESEPFYERFMPDKLNIAKIREVRTGT</sequence>
<keyword evidence="4" id="KW-1185">Reference proteome</keyword>
<gene>
    <name evidence="2" type="ORF">ABIF29_001108</name>
    <name evidence="1" type="ORF">JOH49_000452</name>
</gene>
<evidence type="ECO:0000313" key="1">
    <source>
        <dbReference type="EMBL" id="MBP1290699.1"/>
    </source>
</evidence>
<reference evidence="2 4" key="2">
    <citation type="submission" date="2024-07" db="EMBL/GenBank/DDBJ databases">
        <title>Genomic Encyclopedia of Type Strains, Phase V (KMG-V): Genome sequencing to study the core and pangenomes of soil and plant-associated prokaryotes.</title>
        <authorList>
            <person name="Whitman W."/>
        </authorList>
    </citation>
    <scope>NUCLEOTIDE SEQUENCE [LARGE SCALE GENOMIC DNA]</scope>
    <source>
        <strain evidence="2 4">USDA 415</strain>
    </source>
</reference>
<evidence type="ECO:0000313" key="3">
    <source>
        <dbReference type="Proteomes" id="UP000673383"/>
    </source>
</evidence>
<protein>
    <submittedName>
        <fullName evidence="1 2">NAD(P)/FAD-binding protein YdhS</fullName>
    </submittedName>
</protein>
<accession>A0A1E3EI59</accession>
<evidence type="ECO:0000313" key="4">
    <source>
        <dbReference type="Proteomes" id="UP001565471"/>
    </source>
</evidence>